<sequence length="355" mass="39452">MAADEQRTSTRWKGRRKAIFLVVEEDKRMYRRGITTYLLYNINIKDMFTQDDDDGEWAVLRPLPCPVAELETLPPLALEYLYFAVVAPNIILGVSNRKRTVLCDATAGDVSPGPELPVEIHGGTVLIPLGTGVYAIGNRPCRTSPTFQLLLPPSRVSGGGRRRRWSWRTLPTPPRELCGGTLRAWLGAGAHIWVTERNTGTYSFDTHGVAWRKEGDWELPIEGRGVFVPDLGLCFGLCPRLRCLCAFDLPATAAPVVRYVWPATFPDELNDMGCVLVTPGSLAYLGHGNLCIAWTMGIEHNQHHVATRFALLLIAVQLATRPSDGHKEDELCLVSRKLRCYDMPANGEDAYLLPT</sequence>
<dbReference type="eggNOG" id="ENOG502R3FM">
    <property type="taxonomic scope" value="Eukaryota"/>
</dbReference>
<reference evidence="1" key="2">
    <citation type="submission" date="2018-05" db="EMBL/GenBank/DDBJ databases">
        <title>OpunRS2 (Oryza punctata Reference Sequence Version 2).</title>
        <authorList>
            <person name="Zhang J."/>
            <person name="Kudrna D."/>
            <person name="Lee S."/>
            <person name="Talag J."/>
            <person name="Welchert J."/>
            <person name="Wing R.A."/>
        </authorList>
    </citation>
    <scope>NUCLEOTIDE SEQUENCE [LARGE SCALE GENOMIC DNA]</scope>
</reference>
<dbReference type="Gramene" id="OPUNC02G35520.1">
    <property type="protein sequence ID" value="OPUNC02G35520.1"/>
    <property type="gene ID" value="OPUNC02G35520"/>
</dbReference>
<evidence type="ECO:0000313" key="1">
    <source>
        <dbReference type="EnsemblPlants" id="OPUNC02G35520.1"/>
    </source>
</evidence>
<organism evidence="1">
    <name type="scientific">Oryza punctata</name>
    <name type="common">Red rice</name>
    <dbReference type="NCBI Taxonomy" id="4537"/>
    <lineage>
        <taxon>Eukaryota</taxon>
        <taxon>Viridiplantae</taxon>
        <taxon>Streptophyta</taxon>
        <taxon>Embryophyta</taxon>
        <taxon>Tracheophyta</taxon>
        <taxon>Spermatophyta</taxon>
        <taxon>Magnoliopsida</taxon>
        <taxon>Liliopsida</taxon>
        <taxon>Poales</taxon>
        <taxon>Poaceae</taxon>
        <taxon>BOP clade</taxon>
        <taxon>Oryzoideae</taxon>
        <taxon>Oryzeae</taxon>
        <taxon>Oryzinae</taxon>
        <taxon>Oryza</taxon>
    </lineage>
</organism>
<dbReference type="OMA" id="VVRYVWP"/>
<keyword evidence="2" id="KW-1185">Reference proteome</keyword>
<reference evidence="1" key="1">
    <citation type="submission" date="2015-04" db="UniProtKB">
        <authorList>
            <consortium name="EnsemblPlants"/>
        </authorList>
    </citation>
    <scope>IDENTIFICATION</scope>
</reference>
<accession>A0A0E0K7A8</accession>
<protein>
    <recommendedName>
        <fullName evidence="3">DUF1618 domain-containing protein</fullName>
    </recommendedName>
</protein>
<dbReference type="InterPro" id="IPR012871">
    <property type="entry name" value="DUF1668_ORYSA"/>
</dbReference>
<name>A0A0E0K7A8_ORYPU</name>
<evidence type="ECO:0000313" key="2">
    <source>
        <dbReference type="Proteomes" id="UP000026962"/>
    </source>
</evidence>
<dbReference type="Proteomes" id="UP000026962">
    <property type="component" value="Chromosome 2"/>
</dbReference>
<dbReference type="Pfam" id="PF07893">
    <property type="entry name" value="DUF1668"/>
    <property type="match status" value="1"/>
</dbReference>
<dbReference type="AlphaFoldDB" id="A0A0E0K7A8"/>
<dbReference type="PANTHER" id="PTHR33085">
    <property type="entry name" value="OS12G0113100 PROTEIN-RELATED"/>
    <property type="match status" value="1"/>
</dbReference>
<dbReference type="EnsemblPlants" id="OPUNC02G35520.1">
    <property type="protein sequence ID" value="OPUNC02G35520.1"/>
    <property type="gene ID" value="OPUNC02G35520"/>
</dbReference>
<proteinExistence type="predicted"/>
<dbReference type="PANTHER" id="PTHR33085:SF2">
    <property type="entry name" value="OS03G0817600 PROTEIN"/>
    <property type="match status" value="1"/>
</dbReference>
<dbReference type="HOGENOM" id="CLU_048355_0_0_1"/>
<evidence type="ECO:0008006" key="3">
    <source>
        <dbReference type="Google" id="ProtNLM"/>
    </source>
</evidence>